<accession>A0A8S1VFR3</accession>
<reference evidence="2" key="1">
    <citation type="submission" date="2021-01" db="EMBL/GenBank/DDBJ databases">
        <authorList>
            <consortium name="Genoscope - CEA"/>
            <person name="William W."/>
        </authorList>
    </citation>
    <scope>NUCLEOTIDE SEQUENCE</scope>
</reference>
<protein>
    <recommendedName>
        <fullName evidence="1">UBC core domain-containing protein</fullName>
    </recommendedName>
</protein>
<feature type="domain" description="UBC core" evidence="1">
    <location>
        <begin position="1"/>
        <end position="152"/>
    </location>
</feature>
<keyword evidence="3" id="KW-1185">Reference proteome</keyword>
<evidence type="ECO:0000313" key="3">
    <source>
        <dbReference type="Proteomes" id="UP000689195"/>
    </source>
</evidence>
<proteinExistence type="predicted"/>
<dbReference type="AlphaFoldDB" id="A0A8S1VFR3"/>
<organism evidence="2 3">
    <name type="scientific">Paramecium pentaurelia</name>
    <dbReference type="NCBI Taxonomy" id="43138"/>
    <lineage>
        <taxon>Eukaryota</taxon>
        <taxon>Sar</taxon>
        <taxon>Alveolata</taxon>
        <taxon>Ciliophora</taxon>
        <taxon>Intramacronucleata</taxon>
        <taxon>Oligohymenophorea</taxon>
        <taxon>Peniculida</taxon>
        <taxon>Parameciidae</taxon>
        <taxon>Paramecium</taxon>
    </lineage>
</organism>
<dbReference type="PROSITE" id="PS50127">
    <property type="entry name" value="UBC_2"/>
    <property type="match status" value="1"/>
</dbReference>
<comment type="caution">
    <text evidence="2">The sequence shown here is derived from an EMBL/GenBank/DDBJ whole genome shotgun (WGS) entry which is preliminary data.</text>
</comment>
<evidence type="ECO:0000313" key="2">
    <source>
        <dbReference type="EMBL" id="CAD8174719.1"/>
    </source>
</evidence>
<dbReference type="OrthoDB" id="9973183at2759"/>
<dbReference type="InterPro" id="IPR050113">
    <property type="entry name" value="Ub_conjugating_enzyme"/>
</dbReference>
<evidence type="ECO:0000259" key="1">
    <source>
        <dbReference type="PROSITE" id="PS50127"/>
    </source>
</evidence>
<dbReference type="EMBL" id="CAJJDO010000061">
    <property type="protein sequence ID" value="CAD8174719.1"/>
    <property type="molecule type" value="Genomic_DNA"/>
</dbReference>
<name>A0A8S1VFR3_9CILI</name>
<dbReference type="SMART" id="SM00212">
    <property type="entry name" value="UBCc"/>
    <property type="match status" value="1"/>
</dbReference>
<sequence>MALKCIQAQLEQLQRFSIEDPFINIQGGPIDDKDLFIWQGYIFGHKNSPYEDGMFQLQINFSKNYPFKPPKVKFITPIYHPNIDKDGNIQIDILYNNNWSPTITITQILLCISALLKDPDPDRFVPTIRESYQNEKYHYQTTEREWTQKFAK</sequence>
<dbReference type="InterPro" id="IPR000608">
    <property type="entry name" value="UBC"/>
</dbReference>
<dbReference type="Pfam" id="PF00179">
    <property type="entry name" value="UQ_con"/>
    <property type="match status" value="1"/>
</dbReference>
<dbReference type="Proteomes" id="UP000689195">
    <property type="component" value="Unassembled WGS sequence"/>
</dbReference>
<gene>
    <name evidence="2" type="ORF">PPENT_87.1.T0610246</name>
</gene>
<dbReference type="PANTHER" id="PTHR24067">
    <property type="entry name" value="UBIQUITIN-CONJUGATING ENZYME E2"/>
    <property type="match status" value="1"/>
</dbReference>